<comment type="similarity">
    <text evidence="9">Belongs to the DMTF1 family.</text>
</comment>
<evidence type="ECO:0000256" key="8">
    <source>
        <dbReference type="ARBA" id="ARBA00023306"/>
    </source>
</evidence>
<dbReference type="Pfam" id="PF20588">
    <property type="entry name" value="DMTF1_N"/>
    <property type="match status" value="1"/>
</dbReference>
<reference evidence="17 18" key="1">
    <citation type="submission" date="2016-06" db="EMBL/GenBank/DDBJ databases">
        <title>The Draft Genome Sequence and Annotation of the Desert Woodrat Neotoma lepida.</title>
        <authorList>
            <person name="Campbell M."/>
            <person name="Oakeson K.F."/>
            <person name="Yandell M."/>
            <person name="Halpert J.R."/>
            <person name="Dearing D."/>
        </authorList>
    </citation>
    <scope>NUCLEOTIDE SEQUENCE [LARGE SCALE GENOMIC DNA]</scope>
    <source>
        <strain evidence="17">417</strain>
        <tissue evidence="17">Liver</tissue>
    </source>
</reference>
<keyword evidence="2" id="KW-0677">Repeat</keyword>
<evidence type="ECO:0000256" key="7">
    <source>
        <dbReference type="ARBA" id="ARBA00023242"/>
    </source>
</evidence>
<comment type="subunit">
    <text evidence="10">Interacts with the D-type cyclins CCND1, CCND2 and CCND3. Interaction with D-type cyclins may modulate transcriptional activation by this protein.</text>
</comment>
<dbReference type="Pfam" id="PF13921">
    <property type="entry name" value="Myb_DNA-bind_6"/>
    <property type="match status" value="1"/>
</dbReference>
<comment type="caution">
    <text evidence="17">The sequence shown here is derived from an EMBL/GenBank/DDBJ whole genome shotgun (WGS) entry which is preliminary data.</text>
</comment>
<evidence type="ECO:0000256" key="3">
    <source>
        <dbReference type="ARBA" id="ARBA00023015"/>
    </source>
</evidence>
<keyword evidence="18" id="KW-1185">Reference proteome</keyword>
<sequence>LSGTSICRDPYGTSLDLAEGVRIECSTHQVTIGAGEVAELRPGASHHPELVVMGGGGSCVALARLKPGHDPAPSQAIDSPGYEGFNVIRDSIAKNNLERFIIKQKPLNGTRRKGSVEQAKMKLQKQVKALQTEIEDRTLRNFKLVFNLDPKCRAKITGHKGLLIAQICTEHNVTVRFPKKGSHEMQDQVTITGYKENTLAARDALMRVLHKIEKTISKEIPLNYQVRGNIIGCRGKTIHKIMDQYQVDIRLPPKGSYNPNITLTGLPDNVQKAIDHILNLEKYYLSADISHGSQQEHNKSVSLCNIAMTPSKSFMRKYVPCYAKTTTKLPDDLSLGPSLDPCFQQFHDLDVDDVLGLASLLFQGPAEGLAPQGTNPPSSCDHRTDGICHTGDTVLPLKITSEATRITGLENKNEADEMENPTEPLNKRPCLSTEVDSTPCMPAAALPLPEMEQSFDLVTTTATEVADEENTEGTMMQFQILQDDKPDEGFPLANEGESTVSQAWGKVYRRVVRMYDDKNHVGRYTSEEIQKLKELWQQHGNDWITIGAAMGRSPSSVKDRCRLLKDTCNRGKWTEEEERILGDVVRELTCTEVDEKVTQGVCWTTVAQRVGTRSAKQCRAKWLNYLNWKQTGGIAWTRKDEVTLIHMLAQLDVADENEIHWDDLAKGWKSVRSPQWLRNVRVNGPLAIEEPADLTSSCRNPWCSQKDTRERTRYCE</sequence>
<feature type="coiled-coil region" evidence="13">
    <location>
        <begin position="113"/>
        <end position="140"/>
    </location>
</feature>
<dbReference type="Gene3D" id="3.30.1370.10">
    <property type="entry name" value="K Homology domain, type 1"/>
    <property type="match status" value="2"/>
</dbReference>
<dbReference type="InterPro" id="IPR004088">
    <property type="entry name" value="KH_dom_type_1"/>
</dbReference>
<evidence type="ECO:0000313" key="17">
    <source>
        <dbReference type="EMBL" id="OBS80603.1"/>
    </source>
</evidence>
<dbReference type="SMART" id="SM00322">
    <property type="entry name" value="KH"/>
    <property type="match status" value="2"/>
</dbReference>
<dbReference type="InterPro" id="IPR046775">
    <property type="entry name" value="DMTF1_N"/>
</dbReference>
<dbReference type="GO" id="GO:0000981">
    <property type="term" value="F:DNA-binding transcription factor activity, RNA polymerase II-specific"/>
    <property type="evidence" value="ECO:0007669"/>
    <property type="project" value="TreeGrafter"/>
</dbReference>
<keyword evidence="12" id="KW-0694">RNA-binding</keyword>
<evidence type="ECO:0000256" key="2">
    <source>
        <dbReference type="ARBA" id="ARBA00022737"/>
    </source>
</evidence>
<keyword evidence="5" id="KW-0010">Activator</keyword>
<dbReference type="GO" id="GO:0005634">
    <property type="term" value="C:nucleus"/>
    <property type="evidence" value="ECO:0007669"/>
    <property type="project" value="UniProtKB-SubCell"/>
</dbReference>
<dbReference type="SUPFAM" id="SSF46689">
    <property type="entry name" value="Homeodomain-like"/>
    <property type="match status" value="2"/>
</dbReference>
<evidence type="ECO:0000259" key="16">
    <source>
        <dbReference type="PROSITE" id="PS51294"/>
    </source>
</evidence>
<dbReference type="PANTHER" id="PTHR46380">
    <property type="entry name" value="CYCLIN-D-BINDING MYB-LIKE TRANSCRIPTION FACTOR 1"/>
    <property type="match status" value="1"/>
</dbReference>
<dbReference type="Pfam" id="PF00013">
    <property type="entry name" value="KH_1"/>
    <property type="match status" value="2"/>
</dbReference>
<organism evidence="17 18">
    <name type="scientific">Neotoma lepida</name>
    <name type="common">Desert woodrat</name>
    <dbReference type="NCBI Taxonomy" id="56216"/>
    <lineage>
        <taxon>Eukaryota</taxon>
        <taxon>Metazoa</taxon>
        <taxon>Chordata</taxon>
        <taxon>Craniata</taxon>
        <taxon>Vertebrata</taxon>
        <taxon>Euteleostomi</taxon>
        <taxon>Mammalia</taxon>
        <taxon>Eutheria</taxon>
        <taxon>Euarchontoglires</taxon>
        <taxon>Glires</taxon>
        <taxon>Rodentia</taxon>
        <taxon>Myomorpha</taxon>
        <taxon>Muroidea</taxon>
        <taxon>Cricetidae</taxon>
        <taxon>Neotominae</taxon>
        <taxon>Neotoma</taxon>
    </lineage>
</organism>
<evidence type="ECO:0000259" key="15">
    <source>
        <dbReference type="PROSITE" id="PS50090"/>
    </source>
</evidence>
<feature type="domain" description="Myb-like" evidence="15">
    <location>
        <begin position="565"/>
        <end position="626"/>
    </location>
</feature>
<proteinExistence type="inferred from homology"/>
<evidence type="ECO:0000256" key="9">
    <source>
        <dbReference type="ARBA" id="ARBA00061386"/>
    </source>
</evidence>
<evidence type="ECO:0000256" key="6">
    <source>
        <dbReference type="ARBA" id="ARBA00023163"/>
    </source>
</evidence>
<dbReference type="STRING" id="56216.A0A1A6HQ67"/>
<comment type="subcellular location">
    <subcellularLocation>
        <location evidence="1">Nucleus</location>
    </subcellularLocation>
</comment>
<keyword evidence="6" id="KW-0804">Transcription</keyword>
<evidence type="ECO:0000256" key="10">
    <source>
        <dbReference type="ARBA" id="ARBA00063183"/>
    </source>
</evidence>
<evidence type="ECO:0000256" key="1">
    <source>
        <dbReference type="ARBA" id="ARBA00004123"/>
    </source>
</evidence>
<feature type="non-terminal residue" evidence="17">
    <location>
        <position position="716"/>
    </location>
</feature>
<dbReference type="FunFam" id="1.10.10.60:FF:000114">
    <property type="entry name" value="cyclin-D-binding Myb-like transcription factor 1 isoform X1"/>
    <property type="match status" value="1"/>
</dbReference>
<dbReference type="GO" id="GO:0003723">
    <property type="term" value="F:RNA binding"/>
    <property type="evidence" value="ECO:0007669"/>
    <property type="project" value="UniProtKB-UniRule"/>
</dbReference>
<dbReference type="GO" id="GO:0000978">
    <property type="term" value="F:RNA polymerase II cis-regulatory region sequence-specific DNA binding"/>
    <property type="evidence" value="ECO:0007669"/>
    <property type="project" value="TreeGrafter"/>
</dbReference>
<feature type="domain" description="HTH myb-type" evidence="16">
    <location>
        <begin position="565"/>
        <end position="630"/>
    </location>
</feature>
<dbReference type="PANTHER" id="PTHR46380:SF3">
    <property type="entry name" value="CYCLIN D BINDING MYB LIKE TRANSCRIPTION FACTOR 1 LIKE"/>
    <property type="match status" value="1"/>
</dbReference>
<dbReference type="Gene3D" id="1.10.10.60">
    <property type="entry name" value="Homeodomain-like"/>
    <property type="match status" value="2"/>
</dbReference>
<dbReference type="OrthoDB" id="39591at2759"/>
<dbReference type="InterPro" id="IPR004087">
    <property type="entry name" value="KH_dom"/>
</dbReference>
<dbReference type="Proteomes" id="UP000092124">
    <property type="component" value="Unassembled WGS sequence"/>
</dbReference>
<dbReference type="SUPFAM" id="SSF54791">
    <property type="entry name" value="Eukaryotic type KH-domain (KH-domain type I)"/>
    <property type="match status" value="2"/>
</dbReference>
<dbReference type="PROSITE" id="PS50084">
    <property type="entry name" value="KH_TYPE_1"/>
    <property type="match status" value="1"/>
</dbReference>
<dbReference type="InterPro" id="IPR009057">
    <property type="entry name" value="Homeodomain-like_sf"/>
</dbReference>
<protein>
    <recommendedName>
        <fullName evidence="11">Cyclin-D-binding Myb-like transcription factor 1</fullName>
    </recommendedName>
</protein>
<keyword evidence="8" id="KW-0131">Cell cycle</keyword>
<dbReference type="PROSITE" id="PS51294">
    <property type="entry name" value="HTH_MYB"/>
    <property type="match status" value="1"/>
</dbReference>
<dbReference type="AlphaFoldDB" id="A0A1A6HQ67"/>
<evidence type="ECO:0000256" key="14">
    <source>
        <dbReference type="SAM" id="MobiDB-lite"/>
    </source>
</evidence>
<keyword evidence="3" id="KW-0805">Transcription regulation</keyword>
<dbReference type="CDD" id="cd00167">
    <property type="entry name" value="SANT"/>
    <property type="match status" value="2"/>
</dbReference>
<dbReference type="EMBL" id="LZPO01017332">
    <property type="protein sequence ID" value="OBS80603.1"/>
    <property type="molecule type" value="Genomic_DNA"/>
</dbReference>
<feature type="non-terminal residue" evidence="17">
    <location>
        <position position="1"/>
    </location>
</feature>
<dbReference type="InterPro" id="IPR001005">
    <property type="entry name" value="SANT/Myb"/>
</dbReference>
<gene>
    <name evidence="17" type="ORF">A6R68_21195</name>
</gene>
<evidence type="ECO:0000256" key="11">
    <source>
        <dbReference type="ARBA" id="ARBA00070367"/>
    </source>
</evidence>
<evidence type="ECO:0000313" key="18">
    <source>
        <dbReference type="Proteomes" id="UP000092124"/>
    </source>
</evidence>
<evidence type="ECO:0000256" key="13">
    <source>
        <dbReference type="SAM" id="Coils"/>
    </source>
</evidence>
<feature type="region of interest" description="Disordered" evidence="14">
    <location>
        <begin position="414"/>
        <end position="434"/>
    </location>
</feature>
<dbReference type="SMART" id="SM00717">
    <property type="entry name" value="SANT"/>
    <property type="match status" value="2"/>
</dbReference>
<accession>A0A1A6HQ67</accession>
<dbReference type="FunFam" id="1.10.10.60:FF:000139">
    <property type="entry name" value="cyclin-D-binding Myb-like transcription factor 1 isoform X2"/>
    <property type="match status" value="1"/>
</dbReference>
<keyword evidence="4" id="KW-0238">DNA-binding</keyword>
<keyword evidence="13" id="KW-0175">Coiled coil</keyword>
<name>A0A1A6HQ67_NEOLE</name>
<dbReference type="InterPro" id="IPR036612">
    <property type="entry name" value="KH_dom_type_1_sf"/>
</dbReference>
<evidence type="ECO:0000256" key="4">
    <source>
        <dbReference type="ARBA" id="ARBA00023125"/>
    </source>
</evidence>
<evidence type="ECO:0000256" key="12">
    <source>
        <dbReference type="PROSITE-ProRule" id="PRU00117"/>
    </source>
</evidence>
<evidence type="ECO:0000256" key="5">
    <source>
        <dbReference type="ARBA" id="ARBA00023159"/>
    </source>
</evidence>
<dbReference type="PROSITE" id="PS50090">
    <property type="entry name" value="MYB_LIKE"/>
    <property type="match status" value="1"/>
</dbReference>
<dbReference type="InterPro" id="IPR051651">
    <property type="entry name" value="DMTF1_DNA-bind_reg"/>
</dbReference>
<dbReference type="InterPro" id="IPR017930">
    <property type="entry name" value="Myb_dom"/>
</dbReference>
<keyword evidence="7" id="KW-0539">Nucleus</keyword>